<comment type="subcellular location">
    <subcellularLocation>
        <location evidence="2">Membrane</location>
        <topology evidence="2">Single-pass membrane protein</topology>
    </subcellularLocation>
</comment>
<dbReference type="PRINTS" id="PR00463">
    <property type="entry name" value="EP450I"/>
</dbReference>
<organism evidence="12 13">
    <name type="scientific">Fusarium sarcochroum</name>
    <dbReference type="NCBI Taxonomy" id="1208366"/>
    <lineage>
        <taxon>Eukaryota</taxon>
        <taxon>Fungi</taxon>
        <taxon>Dikarya</taxon>
        <taxon>Ascomycota</taxon>
        <taxon>Pezizomycotina</taxon>
        <taxon>Sordariomycetes</taxon>
        <taxon>Hypocreomycetidae</taxon>
        <taxon>Hypocreales</taxon>
        <taxon>Nectriaceae</taxon>
        <taxon>Fusarium</taxon>
        <taxon>Fusarium lateritium species complex</taxon>
    </lineage>
</organism>
<sequence>MAKNLIIRAGQEFDLLKEQYQVMQGALAPLNLTKWQIFKLFSQQIWRESPPAIRIVLAGITSLLVFSGIFFFIIEPYFYSLRRLGLPLHSMKPRGKGQGDYDYRQLLEDGAAKYPNQPYLTSYAGDEFVVFPSSFFDEVKRLPPQKASMAQYMNNKAFRGFNFLGTHGSSMTKTIGVDISRGITLKVNKRQEQARVACEAAIGPAEEWKDFSIFWTIQDIIVRTVQTGLVGEELGNDPRWLRAVNYFPMAIMAAIWLSNFVPRFLRPLVSTVAFLPAWGLHKYMAYLLRPMVTKQVRSFKAAAAKGDDEKQDLLRPSAEKDLPITSWLMNRYRPEEQEVNQVVADTIAMSFEATPSSAGTAYYILTELLVRPDFMEELRQELHNVMKDGKLPLTHLSELQKLDSVMRESSRVNPISYLSLYRLLLEPLQLSAGPLLPKGSVICVDSYHIHNSPELWEKPEVFDPLRFYKLRKKPGHESRHQFSSLGSDSPGWGDGPQACPGRQFAGNTLKIVIAHLLLNYDIKFPPGQGQPRRHSMPNGTMQPDLAARMLIRKKTQPAANGHKI</sequence>
<proteinExistence type="inferred from homology"/>
<dbReference type="CDD" id="cd11041">
    <property type="entry name" value="CYP503A1-like"/>
    <property type="match status" value="1"/>
</dbReference>
<evidence type="ECO:0000256" key="6">
    <source>
        <dbReference type="ARBA" id="ARBA00023002"/>
    </source>
</evidence>
<dbReference type="GO" id="GO:0016705">
    <property type="term" value="F:oxidoreductase activity, acting on paired donors, with incorporation or reduction of molecular oxygen"/>
    <property type="evidence" value="ECO:0007669"/>
    <property type="project" value="InterPro"/>
</dbReference>
<evidence type="ECO:0000256" key="5">
    <source>
        <dbReference type="ARBA" id="ARBA00022723"/>
    </source>
</evidence>
<dbReference type="SUPFAM" id="SSF48264">
    <property type="entry name" value="Cytochrome P450"/>
    <property type="match status" value="1"/>
</dbReference>
<feature type="transmembrane region" description="Helical" evidence="11">
    <location>
        <begin position="52"/>
        <end position="74"/>
    </location>
</feature>
<dbReference type="GO" id="GO:0016020">
    <property type="term" value="C:membrane"/>
    <property type="evidence" value="ECO:0007669"/>
    <property type="project" value="UniProtKB-SubCell"/>
</dbReference>
<gene>
    <name evidence="12" type="ORF">FSARC_7176</name>
</gene>
<evidence type="ECO:0000313" key="13">
    <source>
        <dbReference type="Proteomes" id="UP000622797"/>
    </source>
</evidence>
<dbReference type="Proteomes" id="UP000622797">
    <property type="component" value="Unassembled WGS sequence"/>
</dbReference>
<keyword evidence="8" id="KW-0503">Monooxygenase</keyword>
<evidence type="ECO:0000256" key="10">
    <source>
        <dbReference type="SAM" id="MobiDB-lite"/>
    </source>
</evidence>
<dbReference type="AlphaFoldDB" id="A0A8H4TVY6"/>
<dbReference type="Gene3D" id="1.10.630.10">
    <property type="entry name" value="Cytochrome P450"/>
    <property type="match status" value="1"/>
</dbReference>
<protein>
    <recommendedName>
        <fullName evidence="14">Cytochrome P450 monooxygenase</fullName>
    </recommendedName>
</protein>
<dbReference type="Pfam" id="PF00067">
    <property type="entry name" value="p450"/>
    <property type="match status" value="1"/>
</dbReference>
<dbReference type="InterPro" id="IPR002401">
    <property type="entry name" value="Cyt_P450_E_grp-I"/>
</dbReference>
<evidence type="ECO:0008006" key="14">
    <source>
        <dbReference type="Google" id="ProtNLM"/>
    </source>
</evidence>
<keyword evidence="4 9" id="KW-0349">Heme</keyword>
<evidence type="ECO:0000256" key="7">
    <source>
        <dbReference type="ARBA" id="ARBA00023004"/>
    </source>
</evidence>
<evidence type="ECO:0000256" key="4">
    <source>
        <dbReference type="ARBA" id="ARBA00022617"/>
    </source>
</evidence>
<evidence type="ECO:0000256" key="9">
    <source>
        <dbReference type="PIRSR" id="PIRSR602401-1"/>
    </source>
</evidence>
<dbReference type="GO" id="GO:0004497">
    <property type="term" value="F:monooxygenase activity"/>
    <property type="evidence" value="ECO:0007669"/>
    <property type="project" value="UniProtKB-KW"/>
</dbReference>
<comment type="cofactor">
    <cofactor evidence="1 9">
        <name>heme</name>
        <dbReference type="ChEBI" id="CHEBI:30413"/>
    </cofactor>
</comment>
<dbReference type="GO" id="GO:0005506">
    <property type="term" value="F:iron ion binding"/>
    <property type="evidence" value="ECO:0007669"/>
    <property type="project" value="InterPro"/>
</dbReference>
<keyword evidence="7 9" id="KW-0408">Iron</keyword>
<comment type="similarity">
    <text evidence="3">Belongs to the cytochrome P450 family.</text>
</comment>
<reference evidence="12" key="1">
    <citation type="journal article" date="2020" name="BMC Genomics">
        <title>Correction to: Identification and distribution of gene clusters required for synthesis of sphingolipid metabolism inhibitors in diverse species of the filamentous fungus Fusarium.</title>
        <authorList>
            <person name="Kim H.S."/>
            <person name="Lohmar J.M."/>
            <person name="Busman M."/>
            <person name="Brown D.W."/>
            <person name="Naumann T.A."/>
            <person name="Divon H.H."/>
            <person name="Lysoe E."/>
            <person name="Uhlig S."/>
            <person name="Proctor R.H."/>
        </authorList>
    </citation>
    <scope>NUCLEOTIDE SEQUENCE</scope>
    <source>
        <strain evidence="12">NRRL 20472</strain>
    </source>
</reference>
<dbReference type="EMBL" id="JABEXW010000381">
    <property type="protein sequence ID" value="KAF4964949.1"/>
    <property type="molecule type" value="Genomic_DNA"/>
</dbReference>
<accession>A0A8H4TVY6</accession>
<keyword evidence="11" id="KW-0472">Membrane</keyword>
<dbReference type="PANTHER" id="PTHR46206:SF6">
    <property type="entry name" value="CYTOCHROME P450 MONOOXYGENASE AN1598-RELATED"/>
    <property type="match status" value="1"/>
</dbReference>
<dbReference type="InterPro" id="IPR036396">
    <property type="entry name" value="Cyt_P450_sf"/>
</dbReference>
<dbReference type="OrthoDB" id="1844152at2759"/>
<evidence type="ECO:0000313" key="12">
    <source>
        <dbReference type="EMBL" id="KAF4964949.1"/>
    </source>
</evidence>
<evidence type="ECO:0000256" key="11">
    <source>
        <dbReference type="SAM" id="Phobius"/>
    </source>
</evidence>
<dbReference type="InterPro" id="IPR001128">
    <property type="entry name" value="Cyt_P450"/>
</dbReference>
<name>A0A8H4TVY6_9HYPO</name>
<feature type="region of interest" description="Disordered" evidence="10">
    <location>
        <begin position="477"/>
        <end position="499"/>
    </location>
</feature>
<reference evidence="12" key="2">
    <citation type="submission" date="2020-05" db="EMBL/GenBank/DDBJ databases">
        <authorList>
            <person name="Kim H.-S."/>
            <person name="Proctor R.H."/>
            <person name="Brown D.W."/>
        </authorList>
    </citation>
    <scope>NUCLEOTIDE SEQUENCE</scope>
    <source>
        <strain evidence="12">NRRL 20472</strain>
    </source>
</reference>
<dbReference type="GO" id="GO:0020037">
    <property type="term" value="F:heme binding"/>
    <property type="evidence" value="ECO:0007669"/>
    <property type="project" value="InterPro"/>
</dbReference>
<evidence type="ECO:0000256" key="2">
    <source>
        <dbReference type="ARBA" id="ARBA00004167"/>
    </source>
</evidence>
<keyword evidence="11" id="KW-1133">Transmembrane helix</keyword>
<evidence type="ECO:0000256" key="1">
    <source>
        <dbReference type="ARBA" id="ARBA00001971"/>
    </source>
</evidence>
<keyword evidence="6" id="KW-0560">Oxidoreductase</keyword>
<evidence type="ECO:0000256" key="8">
    <source>
        <dbReference type="ARBA" id="ARBA00023033"/>
    </source>
</evidence>
<comment type="caution">
    <text evidence="12">The sequence shown here is derived from an EMBL/GenBank/DDBJ whole genome shotgun (WGS) entry which is preliminary data.</text>
</comment>
<keyword evidence="13" id="KW-1185">Reference proteome</keyword>
<evidence type="ECO:0000256" key="3">
    <source>
        <dbReference type="ARBA" id="ARBA00010617"/>
    </source>
</evidence>
<dbReference type="PANTHER" id="PTHR46206">
    <property type="entry name" value="CYTOCHROME P450"/>
    <property type="match status" value="1"/>
</dbReference>
<keyword evidence="5 9" id="KW-0479">Metal-binding</keyword>
<keyword evidence="11" id="KW-0812">Transmembrane</keyword>
<feature type="binding site" description="axial binding residue" evidence="9">
    <location>
        <position position="499"/>
    </location>
    <ligand>
        <name>heme</name>
        <dbReference type="ChEBI" id="CHEBI:30413"/>
    </ligand>
    <ligandPart>
        <name>Fe</name>
        <dbReference type="ChEBI" id="CHEBI:18248"/>
    </ligandPart>
</feature>